<dbReference type="EMBL" id="AP021906">
    <property type="protein sequence ID" value="BBP88381.1"/>
    <property type="molecule type" value="Genomic_DNA"/>
</dbReference>
<protein>
    <submittedName>
        <fullName evidence="1">Uncharacterized protein</fullName>
    </submittedName>
</protein>
<dbReference type="Proteomes" id="UP000464658">
    <property type="component" value="Chromosome"/>
</dbReference>
<gene>
    <name evidence="1" type="ORF">BsIDN1_19990</name>
</gene>
<reference evidence="1 2" key="1">
    <citation type="submission" date="2019-12" db="EMBL/GenBank/DDBJ databases">
        <title>Full genome sequence of a Bacillus safensis strain isolated from commercially available natto in Indonesia.</title>
        <authorList>
            <person name="Yoshida M."/>
            <person name="Uomi M."/>
            <person name="Waturangi D."/>
            <person name="Ekaputri J.J."/>
            <person name="Setiamarga D.H.E."/>
        </authorList>
    </citation>
    <scope>NUCLEOTIDE SEQUENCE [LARGE SCALE GENOMIC DNA]</scope>
    <source>
        <strain evidence="1 2">IDN1</strain>
    </source>
</reference>
<name>A0A5S9M625_BACIA</name>
<organism evidence="1 2">
    <name type="scientific">Bacillus safensis</name>
    <dbReference type="NCBI Taxonomy" id="561879"/>
    <lineage>
        <taxon>Bacteria</taxon>
        <taxon>Bacillati</taxon>
        <taxon>Bacillota</taxon>
        <taxon>Bacilli</taxon>
        <taxon>Bacillales</taxon>
        <taxon>Bacillaceae</taxon>
        <taxon>Bacillus</taxon>
    </lineage>
</organism>
<sequence>MKPKLIGEIRLHKGMNMDRFITFTVPPFPIYIASGKGVFHQGERHISRTFTVFDLLYVTKR</sequence>
<dbReference type="AlphaFoldDB" id="A0A5S9M625"/>
<evidence type="ECO:0000313" key="1">
    <source>
        <dbReference type="EMBL" id="BBP88381.1"/>
    </source>
</evidence>
<evidence type="ECO:0000313" key="2">
    <source>
        <dbReference type="Proteomes" id="UP000464658"/>
    </source>
</evidence>
<proteinExistence type="predicted"/>
<accession>A0A5S9M625</accession>